<comment type="caution">
    <text evidence="1">The sequence shown here is derived from an EMBL/GenBank/DDBJ whole genome shotgun (WGS) entry which is preliminary data.</text>
</comment>
<dbReference type="Proteomes" id="UP000498740">
    <property type="component" value="Unassembled WGS sequence"/>
</dbReference>
<accession>A0A7J0D4R9</accession>
<dbReference type="EMBL" id="BLWD01000003">
    <property type="protein sequence ID" value="GFN09720.1"/>
    <property type="molecule type" value="Genomic_DNA"/>
</dbReference>
<protein>
    <submittedName>
        <fullName evidence="1">Uncharacterized protein</fullName>
    </submittedName>
</protein>
<gene>
    <name evidence="1" type="ORF">Smic_82760</name>
</gene>
<dbReference type="AlphaFoldDB" id="A0A7J0D4R9"/>
<reference evidence="1 2" key="1">
    <citation type="submission" date="2020-05" db="EMBL/GenBank/DDBJ databases">
        <title>Whole genome shotgun sequence of Streptomyces microflavus NBRC 13062.</title>
        <authorList>
            <person name="Komaki H."/>
            <person name="Tamura T."/>
        </authorList>
    </citation>
    <scope>NUCLEOTIDE SEQUENCE [LARGE SCALE GENOMIC DNA]</scope>
    <source>
        <strain evidence="1 2">NBRC 13062</strain>
    </source>
</reference>
<sequence length="131" mass="14074">MQRHRDGRCWCLLARVGDYHDDSGDLVVGQLHTPVLPDVSATADARVVGSVGLRRRPRRLALLLPDTSQPRLSATLPPALAAWLGAALADAPATGERRAGDETYTALDTELMVEVLAGSGRHGTLTVVRMR</sequence>
<evidence type="ECO:0000313" key="2">
    <source>
        <dbReference type="Proteomes" id="UP000498740"/>
    </source>
</evidence>
<evidence type="ECO:0000313" key="1">
    <source>
        <dbReference type="EMBL" id="GFN09720.1"/>
    </source>
</evidence>
<organism evidence="1 2">
    <name type="scientific">Streptomyces microflavus</name>
    <name type="common">Streptomyces lipmanii</name>
    <dbReference type="NCBI Taxonomy" id="1919"/>
    <lineage>
        <taxon>Bacteria</taxon>
        <taxon>Bacillati</taxon>
        <taxon>Actinomycetota</taxon>
        <taxon>Actinomycetes</taxon>
        <taxon>Kitasatosporales</taxon>
        <taxon>Streptomycetaceae</taxon>
        <taxon>Streptomyces</taxon>
    </lineage>
</organism>
<proteinExistence type="predicted"/>
<name>A0A7J0D4R9_STRMI</name>